<evidence type="ECO:0000256" key="1">
    <source>
        <dbReference type="ARBA" id="ARBA00004713"/>
    </source>
</evidence>
<evidence type="ECO:0000256" key="9">
    <source>
        <dbReference type="RuleBase" id="RU365103"/>
    </source>
</evidence>
<comment type="pathway">
    <text evidence="1 9">Bacterial outer membrane biogenesis; LPS core biosynthesis.</text>
</comment>
<evidence type="ECO:0000256" key="8">
    <source>
        <dbReference type="PIRSR" id="PIRSR639901-2"/>
    </source>
</evidence>
<dbReference type="KEGG" id="lip:LI0681"/>
<evidence type="ECO:0000313" key="12">
    <source>
        <dbReference type="Proteomes" id="UP000002430"/>
    </source>
</evidence>
<feature type="domain" description="3-deoxy-D-manno-octulosonic-acid transferase N-terminal" evidence="10">
    <location>
        <begin position="32"/>
        <end position="215"/>
    </location>
</feature>
<keyword evidence="4 9" id="KW-0808">Transferase</keyword>
<dbReference type="PANTHER" id="PTHR42755">
    <property type="entry name" value="3-DEOXY-MANNO-OCTULOSONATE CYTIDYLYLTRANSFERASE"/>
    <property type="match status" value="1"/>
</dbReference>
<dbReference type="CAZy" id="GT30">
    <property type="family name" value="Glycosyltransferase Family 30"/>
</dbReference>
<dbReference type="HOGENOM" id="CLU_036146_2_0_7"/>
<proteinExistence type="inferred from homology"/>
<evidence type="ECO:0000256" key="5">
    <source>
        <dbReference type="ARBA" id="ARBA00031445"/>
    </source>
</evidence>
<keyword evidence="9" id="KW-0472">Membrane</keyword>
<dbReference type="EC" id="2.4.99.12" evidence="2 9"/>
<name>Q1MQJ2_LAWIP</name>
<evidence type="ECO:0000256" key="7">
    <source>
        <dbReference type="PIRSR" id="PIRSR639901-1"/>
    </source>
</evidence>
<feature type="active site" description="Proton acceptor" evidence="7">
    <location>
        <position position="56"/>
    </location>
</feature>
<dbReference type="Pfam" id="PF04413">
    <property type="entry name" value="Glycos_transf_N"/>
    <property type="match status" value="1"/>
</dbReference>
<dbReference type="RefSeq" id="WP_011526764.1">
    <property type="nucleotide sequence ID" value="NC_008011.1"/>
</dbReference>
<comment type="similarity">
    <text evidence="9">Belongs to the glycosyltransferase group 1 family.</text>
</comment>
<dbReference type="Proteomes" id="UP000002430">
    <property type="component" value="Chromosome"/>
</dbReference>
<evidence type="ECO:0000313" key="11">
    <source>
        <dbReference type="EMBL" id="CAJ54735.1"/>
    </source>
</evidence>
<comment type="subcellular location">
    <subcellularLocation>
        <location evidence="9">Cell membrane</location>
    </subcellularLocation>
</comment>
<protein>
    <recommendedName>
        <fullName evidence="3 9">3-deoxy-D-manno-octulosonic acid transferase</fullName>
        <shortName evidence="9">Kdo transferase</shortName>
        <ecNumber evidence="2 9">2.4.99.12</ecNumber>
    </recommendedName>
    <alternativeName>
        <fullName evidence="5 9">Lipid IV(A) 3-deoxy-D-manno-octulosonic acid transferase</fullName>
    </alternativeName>
</protein>
<dbReference type="AlphaFoldDB" id="Q1MQJ2"/>
<evidence type="ECO:0000259" key="10">
    <source>
        <dbReference type="Pfam" id="PF04413"/>
    </source>
</evidence>
<comment type="function">
    <text evidence="9">Involved in lipopolysaccharide (LPS) biosynthesis. Catalyzes the transfer of 3-deoxy-D-manno-octulosonate (Kdo) residue(s) from CMP-Kdo to lipid IV(A), the tetraacyldisaccharide-1,4'-bisphosphate precursor of lipid A.</text>
</comment>
<reference evidence="11 12" key="1">
    <citation type="submission" date="2005-11" db="EMBL/GenBank/DDBJ databases">
        <title>The complete genome sequence of Lawsonia intracellularis: the causative agent of proliferative enteropathy.</title>
        <authorList>
            <person name="Kaur K."/>
            <person name="Zhang Q."/>
            <person name="Beckler D."/>
            <person name="Munir S."/>
            <person name="Li L."/>
            <person name="Kinsley K."/>
            <person name="Herron L."/>
            <person name="Peterson A."/>
            <person name="May B."/>
            <person name="Singh S."/>
            <person name="Gebhart C."/>
            <person name="Kapur V."/>
        </authorList>
    </citation>
    <scope>NUCLEOTIDE SEQUENCE [LARGE SCALE GENOMIC DNA]</scope>
    <source>
        <strain evidence="11 12">PHE/MN1-00</strain>
    </source>
</reference>
<evidence type="ECO:0000256" key="3">
    <source>
        <dbReference type="ARBA" id="ARBA00019077"/>
    </source>
</evidence>
<dbReference type="GO" id="GO:0009244">
    <property type="term" value="P:lipopolysaccharide core region biosynthetic process"/>
    <property type="evidence" value="ECO:0007669"/>
    <property type="project" value="UniProtKB-UniRule"/>
</dbReference>
<evidence type="ECO:0000256" key="4">
    <source>
        <dbReference type="ARBA" id="ARBA00022679"/>
    </source>
</evidence>
<dbReference type="InterPro" id="IPR007507">
    <property type="entry name" value="Glycos_transf_N"/>
</dbReference>
<keyword evidence="9" id="KW-0448">Lipopolysaccharide biosynthesis</keyword>
<dbReference type="InterPro" id="IPR038107">
    <property type="entry name" value="Glycos_transf_N_sf"/>
</dbReference>
<organism evidence="11 12">
    <name type="scientific">Lawsonia intracellularis (strain PHE/MN1-00)</name>
    <dbReference type="NCBI Taxonomy" id="363253"/>
    <lineage>
        <taxon>Bacteria</taxon>
        <taxon>Pseudomonadati</taxon>
        <taxon>Thermodesulfobacteriota</taxon>
        <taxon>Desulfovibrionia</taxon>
        <taxon>Desulfovibrionales</taxon>
        <taxon>Desulfovibrionaceae</taxon>
        <taxon>Lawsonia</taxon>
    </lineage>
</organism>
<keyword evidence="12" id="KW-1185">Reference proteome</keyword>
<dbReference type="SUPFAM" id="SSF53756">
    <property type="entry name" value="UDP-Glycosyltransferase/glycogen phosphorylase"/>
    <property type="match status" value="1"/>
</dbReference>
<dbReference type="STRING" id="363253.LI0681"/>
<evidence type="ECO:0000256" key="6">
    <source>
        <dbReference type="ARBA" id="ARBA00049183"/>
    </source>
</evidence>
<dbReference type="OrthoDB" id="9789797at2"/>
<dbReference type="EMBL" id="AM180252">
    <property type="protein sequence ID" value="CAJ54735.1"/>
    <property type="molecule type" value="Genomic_DNA"/>
</dbReference>
<sequence>MNSFDVFSKGYTFLWRLARPFLQQHKRLHENFSQRLVPTNWAEPATIWIQSSSGGEAYLVRSLLEHLPIQDSTLHILLTTWTPQGRIILEETKSILESSRSDLSIQVQYVPLDEPALMEKALIQVSPQLVVLIEAEIWPGLLFACNKRNIPVLVLNGRVREKSLRGYDWFSWFFPEFWRAIAPKYVAAISSADAARFTALFGEYCVGVVPNIKFDRAICTLSQSDSSKNVLTEILPDKPIILLASVREEEEALLVPVIKKLYSRHGKDTCIIVAPRHESRVKEWIKKLNFVGITTQLRSVLTPYKEELYQTSIPVIIWDTFGELDKLYNLAQAVFVGGSLVPLGGQNFLEPLSVGKIPCVGKYLDNFSWVFEPLNVEHEDFSFFIRICHTPFELIEQLERQLQHPEPKEEIISRFNTWLESRKGGADKCASLIISMLEQ</sequence>
<dbReference type="GO" id="GO:0005886">
    <property type="term" value="C:plasma membrane"/>
    <property type="evidence" value="ECO:0007669"/>
    <property type="project" value="UniProtKB-SubCell"/>
</dbReference>
<dbReference type="GO" id="GO:0043842">
    <property type="term" value="F:Kdo transferase activity"/>
    <property type="evidence" value="ECO:0007669"/>
    <property type="project" value="UniProtKB-EC"/>
</dbReference>
<dbReference type="Gene3D" id="3.40.50.11720">
    <property type="entry name" value="3-Deoxy-D-manno-octulosonic-acid transferase, N-terminal domain"/>
    <property type="match status" value="1"/>
</dbReference>
<dbReference type="eggNOG" id="COG1519">
    <property type="taxonomic scope" value="Bacteria"/>
</dbReference>
<gene>
    <name evidence="11" type="primary">kdtA</name>
    <name evidence="11" type="ordered locus">LI0681</name>
</gene>
<dbReference type="UniPathway" id="UPA00958"/>
<keyword evidence="9" id="KW-1003">Cell membrane</keyword>
<feature type="site" description="Transition state stabilizer" evidence="8">
    <location>
        <position position="213"/>
    </location>
</feature>
<dbReference type="PANTHER" id="PTHR42755:SF1">
    <property type="entry name" value="3-DEOXY-D-MANNO-OCTULOSONIC ACID TRANSFERASE, MITOCHONDRIAL-RELATED"/>
    <property type="match status" value="1"/>
</dbReference>
<dbReference type="GO" id="GO:0009245">
    <property type="term" value="P:lipid A biosynthetic process"/>
    <property type="evidence" value="ECO:0007669"/>
    <property type="project" value="TreeGrafter"/>
</dbReference>
<feature type="site" description="Transition state stabilizer" evidence="8">
    <location>
        <position position="134"/>
    </location>
</feature>
<evidence type="ECO:0000256" key="2">
    <source>
        <dbReference type="ARBA" id="ARBA00012621"/>
    </source>
</evidence>
<dbReference type="InterPro" id="IPR039901">
    <property type="entry name" value="Kdotransferase"/>
</dbReference>
<accession>Q1MQJ2</accession>
<dbReference type="Gene3D" id="3.40.50.2000">
    <property type="entry name" value="Glycogen Phosphorylase B"/>
    <property type="match status" value="1"/>
</dbReference>
<comment type="catalytic activity">
    <reaction evidence="6 9">
        <text>lipid IVA (E. coli) + CMP-3-deoxy-beta-D-manno-octulosonate = alpha-Kdo-(2-&gt;6)-lipid IVA (E. coli) + CMP + H(+)</text>
        <dbReference type="Rhea" id="RHEA:28066"/>
        <dbReference type="ChEBI" id="CHEBI:15378"/>
        <dbReference type="ChEBI" id="CHEBI:58603"/>
        <dbReference type="ChEBI" id="CHEBI:60364"/>
        <dbReference type="ChEBI" id="CHEBI:60377"/>
        <dbReference type="ChEBI" id="CHEBI:85987"/>
        <dbReference type="EC" id="2.4.99.12"/>
    </reaction>
</comment>